<organism evidence="3 4">
    <name type="scientific">Periweissella cryptocerci</name>
    <dbReference type="NCBI Taxonomy" id="2506420"/>
    <lineage>
        <taxon>Bacteria</taxon>
        <taxon>Bacillati</taxon>
        <taxon>Bacillota</taxon>
        <taxon>Bacilli</taxon>
        <taxon>Lactobacillales</taxon>
        <taxon>Lactobacillaceae</taxon>
        <taxon>Periweissella</taxon>
    </lineage>
</organism>
<keyword evidence="4" id="KW-1185">Reference proteome</keyword>
<name>A0A4P6YR25_9LACO</name>
<feature type="compositionally biased region" description="Basic and acidic residues" evidence="1">
    <location>
        <begin position="1"/>
        <end position="19"/>
    </location>
</feature>
<evidence type="ECO:0000313" key="4">
    <source>
        <dbReference type="Proteomes" id="UP000292886"/>
    </source>
</evidence>
<gene>
    <name evidence="3" type="ORF">EQG49_00730</name>
</gene>
<dbReference type="KEGG" id="wei:EQG49_00730"/>
<dbReference type="Proteomes" id="UP000292886">
    <property type="component" value="Chromosome"/>
</dbReference>
<protein>
    <submittedName>
        <fullName evidence="3">Uncharacterized protein</fullName>
    </submittedName>
</protein>
<sequence>MDKKPTMSREEYRRRKEGTWDNQPTEPVHTMNDGRFVDENGEIHPGESQDVKTKLRKNRKLETDAFGDLTVKGKEQRLKRRLNIAIIVLSLLIIATYLILRFVG</sequence>
<proteinExistence type="predicted"/>
<evidence type="ECO:0000256" key="1">
    <source>
        <dbReference type="SAM" id="MobiDB-lite"/>
    </source>
</evidence>
<keyword evidence="2" id="KW-0472">Membrane</keyword>
<keyword evidence="2" id="KW-1133">Transmembrane helix</keyword>
<dbReference type="AlphaFoldDB" id="A0A4P6YR25"/>
<evidence type="ECO:0000256" key="2">
    <source>
        <dbReference type="SAM" id="Phobius"/>
    </source>
</evidence>
<dbReference type="RefSeq" id="WP_133362159.1">
    <property type="nucleotide sequence ID" value="NZ_CP037940.1"/>
</dbReference>
<reference evidence="4" key="1">
    <citation type="submission" date="2019-03" db="EMBL/GenBank/DDBJ databases">
        <title>Weissella sp. 26KH-42 Genome sequencing.</title>
        <authorList>
            <person name="Heo J."/>
            <person name="Kim S.-J."/>
            <person name="Kim J.-S."/>
            <person name="Hong S.-B."/>
            <person name="Kwon S.-W."/>
        </authorList>
    </citation>
    <scope>NUCLEOTIDE SEQUENCE [LARGE SCALE GENOMIC DNA]</scope>
    <source>
        <strain evidence="4">26KH-42</strain>
    </source>
</reference>
<feature type="transmembrane region" description="Helical" evidence="2">
    <location>
        <begin position="82"/>
        <end position="100"/>
    </location>
</feature>
<keyword evidence="2" id="KW-0812">Transmembrane</keyword>
<evidence type="ECO:0000313" key="3">
    <source>
        <dbReference type="EMBL" id="QBO35079.1"/>
    </source>
</evidence>
<accession>A0A4P6YR25</accession>
<feature type="region of interest" description="Disordered" evidence="1">
    <location>
        <begin position="1"/>
        <end position="34"/>
    </location>
</feature>
<dbReference type="EMBL" id="CP037940">
    <property type="protein sequence ID" value="QBO35079.1"/>
    <property type="molecule type" value="Genomic_DNA"/>
</dbReference>